<dbReference type="KEGG" id="sur:STAUR_7664"/>
<organism evidence="3 5">
    <name type="scientific">Stigmatella aurantiaca (strain DW4/3-1)</name>
    <dbReference type="NCBI Taxonomy" id="378806"/>
    <lineage>
        <taxon>Bacteria</taxon>
        <taxon>Pseudomonadati</taxon>
        <taxon>Myxococcota</taxon>
        <taxon>Myxococcia</taxon>
        <taxon>Myxococcales</taxon>
        <taxon>Cystobacterineae</taxon>
        <taxon>Archangiaceae</taxon>
        <taxon>Stigmatella</taxon>
    </lineage>
</organism>
<dbReference type="InterPro" id="IPR013320">
    <property type="entry name" value="ConA-like_dom_sf"/>
</dbReference>
<accession>Q094M6</accession>
<feature type="domain" description="BIG2" evidence="1">
    <location>
        <begin position="217"/>
        <end position="293"/>
    </location>
</feature>
<dbReference type="Gene3D" id="2.60.40.1080">
    <property type="match status" value="3"/>
</dbReference>
<dbReference type="EMBL" id="CP002271">
    <property type="protein sequence ID" value="ADO75419.1"/>
    <property type="molecule type" value="Genomic_DNA"/>
</dbReference>
<keyword evidence="4" id="KW-1185">Reference proteome</keyword>
<dbReference type="EMBL" id="AAMD01000038">
    <property type="protein sequence ID" value="EAU67178.1"/>
    <property type="molecule type" value="Genomic_DNA"/>
</dbReference>
<feature type="domain" description="BIG2" evidence="1">
    <location>
        <begin position="301"/>
        <end position="377"/>
    </location>
</feature>
<dbReference type="InterPro" id="IPR003343">
    <property type="entry name" value="Big_2"/>
</dbReference>
<dbReference type="AlphaFoldDB" id="Q094M6"/>
<dbReference type="eggNOG" id="COG5492">
    <property type="taxonomic scope" value="Bacteria"/>
</dbReference>
<protein>
    <submittedName>
        <fullName evidence="2">Ig domain protein, group 2</fullName>
    </submittedName>
</protein>
<reference evidence="3 5" key="1">
    <citation type="submission" date="2006-04" db="EMBL/GenBank/DDBJ databases">
        <authorList>
            <person name="Nierman W.C."/>
        </authorList>
    </citation>
    <scope>NUCLEOTIDE SEQUENCE [LARGE SCALE GENOMIC DNA]</scope>
    <source>
        <strain evidence="3 5">DW4/3-1</strain>
    </source>
</reference>
<gene>
    <name evidence="2" type="ordered locus">STAUR_7664</name>
    <name evidence="3" type="ORF">STIAU_5780</name>
</gene>
<dbReference type="Proteomes" id="UP000032702">
    <property type="component" value="Unassembled WGS sequence"/>
</dbReference>
<evidence type="ECO:0000313" key="3">
    <source>
        <dbReference type="EMBL" id="EAU67178.1"/>
    </source>
</evidence>
<dbReference type="eggNOG" id="COG3291">
    <property type="taxonomic scope" value="Bacteria"/>
</dbReference>
<dbReference type="Gene3D" id="2.60.120.200">
    <property type="match status" value="1"/>
</dbReference>
<dbReference type="Proteomes" id="UP000001351">
    <property type="component" value="Chromosome"/>
</dbReference>
<evidence type="ECO:0000313" key="4">
    <source>
        <dbReference type="Proteomes" id="UP000001351"/>
    </source>
</evidence>
<dbReference type="SMART" id="SM00635">
    <property type="entry name" value="BID_2"/>
    <property type="match status" value="4"/>
</dbReference>
<name>Q094M6_STIAD</name>
<proteinExistence type="predicted"/>
<feature type="domain" description="BIG2" evidence="1">
    <location>
        <begin position="133"/>
        <end position="209"/>
    </location>
</feature>
<dbReference type="STRING" id="378806.STAUR_7664"/>
<evidence type="ECO:0000313" key="2">
    <source>
        <dbReference type="EMBL" id="ADO75419.1"/>
    </source>
</evidence>
<dbReference type="OrthoDB" id="5496032at2"/>
<feature type="domain" description="BIG2" evidence="1">
    <location>
        <begin position="48"/>
        <end position="125"/>
    </location>
</feature>
<evidence type="ECO:0000259" key="1">
    <source>
        <dbReference type="SMART" id="SM00635"/>
    </source>
</evidence>
<evidence type="ECO:0000313" key="5">
    <source>
        <dbReference type="Proteomes" id="UP000032702"/>
    </source>
</evidence>
<dbReference type="HOGENOM" id="CLU_442723_0_0_7"/>
<sequence>MAFRVSGGSPWPRDTLLAMTPARISSIVFLAVASLLLSCSEDGAEEEPGPSISVSPRAVNLGFRQQQRFTASIQGLADTSVRWVVVEKDAGTIDESGLYTASAVEGTYHVVAISVADPSRSSSAVINVQALPTPVSVRLTPIAPTVPAGTTLLFSVSVTGTSNTAVNWSVTEAGGGTIDATGRYTAPATEGTYHVVATSAADPSKSDTATVRVVVIPPVSVSITPDAVDLVTGATQTFTAGVTGTSNTAVNWSVTEAGGGSIDATGRYTAPAEPGTYHVVATSAADPSKSATATVRVTAAETVGVTVTPTEARVDPGGTVSFTATVTGAADTAVSWSVTETGGGTIDAAGLYTAPTEPGTYHVVATSVADPSKSATATLHVRPFPNAGLVMHFAASQLLGAGGTLPEDGAPVSSWVDLSGSGHDLSQTETPRQPVFKANALNGLPAVSFDGNDTGSGDYLRTMAFTTVLAQPVTLFFVYKAPPVSVNKTLLDAPPNTGSGRIRIQATTVPEGALQLYSTSFTSPVVKKTPGTFYYVTALFNGANSRLRSNGVEETPTNRNPGTLGMGGLMLGGRQEGTPQNAFAKTEFAEVLIFDRALSDADMGQVEAYLKNRYFPP</sequence>
<dbReference type="SUPFAM" id="SSF49899">
    <property type="entry name" value="Concanavalin A-like lectins/glucanases"/>
    <property type="match status" value="1"/>
</dbReference>
<reference evidence="2 4" key="2">
    <citation type="journal article" date="2011" name="Mol. Biol. Evol.">
        <title>Comparative genomic analysis of fruiting body formation in Myxococcales.</title>
        <authorList>
            <person name="Huntley S."/>
            <person name="Hamann N."/>
            <person name="Wegener-Feldbrugge S."/>
            <person name="Treuner-Lange A."/>
            <person name="Kube M."/>
            <person name="Reinhardt R."/>
            <person name="Klages S."/>
            <person name="Muller R."/>
            <person name="Ronning C.M."/>
            <person name="Nierman W.C."/>
            <person name="Sogaard-Andersen L."/>
        </authorList>
    </citation>
    <scope>NUCLEOTIDE SEQUENCE [LARGE SCALE GENOMIC DNA]</scope>
    <source>
        <strain evidence="2 4">DW4/3-1</strain>
    </source>
</reference>